<dbReference type="AlphaFoldDB" id="A0A9D4JDX9"/>
<protein>
    <submittedName>
        <fullName evidence="2">Uncharacterized protein</fullName>
    </submittedName>
</protein>
<comment type="caution">
    <text evidence="2">The sequence shown here is derived from an EMBL/GenBank/DDBJ whole genome shotgun (WGS) entry which is preliminary data.</text>
</comment>
<feature type="region of interest" description="Disordered" evidence="1">
    <location>
        <begin position="1"/>
        <end position="28"/>
    </location>
</feature>
<name>A0A9D4JDX9_DREPO</name>
<sequence length="54" mass="6136">MLGGENSRVWEEIRPGEKRSGGEKTGNLGKLQGLLTGFFFRERGRRWTLGERGK</sequence>
<dbReference type="EMBL" id="JAIWYP010000006">
    <property type="protein sequence ID" value="KAH3808250.1"/>
    <property type="molecule type" value="Genomic_DNA"/>
</dbReference>
<feature type="compositionally biased region" description="Basic and acidic residues" evidence="1">
    <location>
        <begin position="8"/>
        <end position="22"/>
    </location>
</feature>
<dbReference type="Proteomes" id="UP000828390">
    <property type="component" value="Unassembled WGS sequence"/>
</dbReference>
<gene>
    <name evidence="2" type="ORF">DPMN_136603</name>
</gene>
<evidence type="ECO:0000313" key="2">
    <source>
        <dbReference type="EMBL" id="KAH3808250.1"/>
    </source>
</evidence>
<proteinExistence type="predicted"/>
<reference evidence="2" key="1">
    <citation type="journal article" date="2019" name="bioRxiv">
        <title>The Genome of the Zebra Mussel, Dreissena polymorpha: A Resource for Invasive Species Research.</title>
        <authorList>
            <person name="McCartney M.A."/>
            <person name="Auch B."/>
            <person name="Kono T."/>
            <person name="Mallez S."/>
            <person name="Zhang Y."/>
            <person name="Obille A."/>
            <person name="Becker A."/>
            <person name="Abrahante J.E."/>
            <person name="Garbe J."/>
            <person name="Badalamenti J.P."/>
            <person name="Herman A."/>
            <person name="Mangelson H."/>
            <person name="Liachko I."/>
            <person name="Sullivan S."/>
            <person name="Sone E.D."/>
            <person name="Koren S."/>
            <person name="Silverstein K.A.T."/>
            <person name="Beckman K.B."/>
            <person name="Gohl D.M."/>
        </authorList>
    </citation>
    <scope>NUCLEOTIDE SEQUENCE</scope>
    <source>
        <strain evidence="2">Duluth1</strain>
        <tissue evidence="2">Whole animal</tissue>
    </source>
</reference>
<organism evidence="2 3">
    <name type="scientific">Dreissena polymorpha</name>
    <name type="common">Zebra mussel</name>
    <name type="synonym">Mytilus polymorpha</name>
    <dbReference type="NCBI Taxonomy" id="45954"/>
    <lineage>
        <taxon>Eukaryota</taxon>
        <taxon>Metazoa</taxon>
        <taxon>Spiralia</taxon>
        <taxon>Lophotrochozoa</taxon>
        <taxon>Mollusca</taxon>
        <taxon>Bivalvia</taxon>
        <taxon>Autobranchia</taxon>
        <taxon>Heteroconchia</taxon>
        <taxon>Euheterodonta</taxon>
        <taxon>Imparidentia</taxon>
        <taxon>Neoheterodontei</taxon>
        <taxon>Myida</taxon>
        <taxon>Dreissenoidea</taxon>
        <taxon>Dreissenidae</taxon>
        <taxon>Dreissena</taxon>
    </lineage>
</organism>
<reference evidence="2" key="2">
    <citation type="submission" date="2020-11" db="EMBL/GenBank/DDBJ databases">
        <authorList>
            <person name="McCartney M.A."/>
            <person name="Auch B."/>
            <person name="Kono T."/>
            <person name="Mallez S."/>
            <person name="Becker A."/>
            <person name="Gohl D.M."/>
            <person name="Silverstein K.A.T."/>
            <person name="Koren S."/>
            <person name="Bechman K.B."/>
            <person name="Herman A."/>
            <person name="Abrahante J.E."/>
            <person name="Garbe J."/>
        </authorList>
    </citation>
    <scope>NUCLEOTIDE SEQUENCE</scope>
    <source>
        <strain evidence="2">Duluth1</strain>
        <tissue evidence="2">Whole animal</tissue>
    </source>
</reference>
<accession>A0A9D4JDX9</accession>
<evidence type="ECO:0000256" key="1">
    <source>
        <dbReference type="SAM" id="MobiDB-lite"/>
    </source>
</evidence>
<evidence type="ECO:0000313" key="3">
    <source>
        <dbReference type="Proteomes" id="UP000828390"/>
    </source>
</evidence>
<keyword evidence="3" id="KW-1185">Reference proteome</keyword>